<dbReference type="PANTHER" id="PTHR43284:SF1">
    <property type="entry name" value="ASPARAGINE SYNTHETASE"/>
    <property type="match status" value="1"/>
</dbReference>
<evidence type="ECO:0000256" key="2">
    <source>
        <dbReference type="ARBA" id="ARBA00005752"/>
    </source>
</evidence>
<feature type="site" description="Important for beta-aspartyl-AMP intermediate formation" evidence="11">
    <location>
        <position position="379"/>
    </location>
</feature>
<keyword evidence="7 9" id="KW-0315">Glutamine amidotransferase</keyword>
<comment type="caution">
    <text evidence="13">The sequence shown here is derived from an EMBL/GenBank/DDBJ whole genome shotgun (WGS) entry which is preliminary data.</text>
</comment>
<evidence type="ECO:0000313" key="14">
    <source>
        <dbReference type="Proteomes" id="UP000095255"/>
    </source>
</evidence>
<feature type="binding site" evidence="10">
    <location>
        <position position="263"/>
    </location>
    <ligand>
        <name>ATP</name>
        <dbReference type="ChEBI" id="CHEBI:30616"/>
    </ligand>
</feature>
<dbReference type="InterPro" id="IPR017932">
    <property type="entry name" value="GATase_2_dom"/>
</dbReference>
<evidence type="ECO:0000256" key="10">
    <source>
        <dbReference type="PIRSR" id="PIRSR001589-2"/>
    </source>
</evidence>
<keyword evidence="6 9" id="KW-0061">Asparagine biosynthesis</keyword>
<dbReference type="CDD" id="cd01991">
    <property type="entry name" value="Asn_synthase_B_C"/>
    <property type="match status" value="1"/>
</dbReference>
<dbReference type="GO" id="GO:0006529">
    <property type="term" value="P:asparagine biosynthetic process"/>
    <property type="evidence" value="ECO:0007669"/>
    <property type="project" value="UniProtKB-KW"/>
</dbReference>
<name>A0A1E5L4E2_9FIRM</name>
<feature type="active site" description="For GATase activity" evidence="9">
    <location>
        <position position="2"/>
    </location>
</feature>
<evidence type="ECO:0000256" key="8">
    <source>
        <dbReference type="ARBA" id="ARBA00048741"/>
    </source>
</evidence>
<keyword evidence="14" id="KW-1185">Reference proteome</keyword>
<reference evidence="13 14" key="1">
    <citation type="submission" date="2016-09" db="EMBL/GenBank/DDBJ databases">
        <title>Desulfuribacillus arsenicus sp. nov., an obligately anaerobic, dissimilatory arsenic- and antimonate-reducing bacterium isolated from anoxic sediments.</title>
        <authorList>
            <person name="Abin C.A."/>
            <person name="Hollibaugh J.T."/>
        </authorList>
    </citation>
    <scope>NUCLEOTIDE SEQUENCE [LARGE SCALE GENOMIC DNA]</scope>
    <source>
        <strain evidence="13 14">MLFW-2</strain>
    </source>
</reference>
<dbReference type="RefSeq" id="WP_069702722.1">
    <property type="nucleotide sequence ID" value="NZ_MJAT01000035.1"/>
</dbReference>
<evidence type="ECO:0000256" key="5">
    <source>
        <dbReference type="ARBA" id="ARBA00022840"/>
    </source>
</evidence>
<comment type="catalytic activity">
    <reaction evidence="8">
        <text>L-aspartate + L-glutamine + ATP + H2O = L-asparagine + L-glutamate + AMP + diphosphate + H(+)</text>
        <dbReference type="Rhea" id="RHEA:12228"/>
        <dbReference type="ChEBI" id="CHEBI:15377"/>
        <dbReference type="ChEBI" id="CHEBI:15378"/>
        <dbReference type="ChEBI" id="CHEBI:29985"/>
        <dbReference type="ChEBI" id="CHEBI:29991"/>
        <dbReference type="ChEBI" id="CHEBI:30616"/>
        <dbReference type="ChEBI" id="CHEBI:33019"/>
        <dbReference type="ChEBI" id="CHEBI:58048"/>
        <dbReference type="ChEBI" id="CHEBI:58359"/>
        <dbReference type="ChEBI" id="CHEBI:456215"/>
        <dbReference type="EC" id="6.3.5.4"/>
    </reaction>
</comment>
<evidence type="ECO:0000256" key="6">
    <source>
        <dbReference type="ARBA" id="ARBA00022888"/>
    </source>
</evidence>
<proteinExistence type="inferred from homology"/>
<dbReference type="GO" id="GO:0004066">
    <property type="term" value="F:asparagine synthase (glutamine-hydrolyzing) activity"/>
    <property type="evidence" value="ECO:0007669"/>
    <property type="project" value="UniProtKB-EC"/>
</dbReference>
<dbReference type="Pfam" id="PF13537">
    <property type="entry name" value="GATase_7"/>
    <property type="match status" value="1"/>
</dbReference>
<protein>
    <recommendedName>
        <fullName evidence="3">asparagine synthase (glutamine-hydrolyzing)</fullName>
        <ecNumber evidence="3">6.3.5.4</ecNumber>
    </recommendedName>
</protein>
<dbReference type="InterPro" id="IPR033738">
    <property type="entry name" value="AsnB_N"/>
</dbReference>
<gene>
    <name evidence="13" type="ORF">BHU72_07290</name>
</gene>
<dbReference type="GO" id="GO:0005829">
    <property type="term" value="C:cytosol"/>
    <property type="evidence" value="ECO:0007669"/>
    <property type="project" value="TreeGrafter"/>
</dbReference>
<dbReference type="InterPro" id="IPR006426">
    <property type="entry name" value="Asn_synth_AEB"/>
</dbReference>
<dbReference type="PANTHER" id="PTHR43284">
    <property type="entry name" value="ASPARAGINE SYNTHETASE (GLUTAMINE-HYDROLYZING)"/>
    <property type="match status" value="1"/>
</dbReference>
<dbReference type="Pfam" id="PF00733">
    <property type="entry name" value="Asn_synthase"/>
    <property type="match status" value="1"/>
</dbReference>
<feature type="binding site" evidence="10">
    <location>
        <position position="294"/>
    </location>
    <ligand>
        <name>ATP</name>
        <dbReference type="ChEBI" id="CHEBI:30616"/>
    </ligand>
</feature>
<comment type="pathway">
    <text evidence="1">Amino-acid biosynthesis; L-asparagine biosynthesis; L-asparagine from L-aspartate (L-Gln route): step 1/1.</text>
</comment>
<evidence type="ECO:0000256" key="1">
    <source>
        <dbReference type="ARBA" id="ARBA00005187"/>
    </source>
</evidence>
<feature type="binding site" evidence="10">
    <location>
        <position position="102"/>
    </location>
    <ligand>
        <name>L-glutamine</name>
        <dbReference type="ChEBI" id="CHEBI:58359"/>
    </ligand>
</feature>
<dbReference type="SUPFAM" id="SSF56235">
    <property type="entry name" value="N-terminal nucleophile aminohydrolases (Ntn hydrolases)"/>
    <property type="match status" value="1"/>
</dbReference>
<organism evidence="13 14">
    <name type="scientific">Desulfuribacillus stibiiarsenatis</name>
    <dbReference type="NCBI Taxonomy" id="1390249"/>
    <lineage>
        <taxon>Bacteria</taxon>
        <taxon>Bacillati</taxon>
        <taxon>Bacillota</taxon>
        <taxon>Desulfuribacillia</taxon>
        <taxon>Desulfuribacillales</taxon>
        <taxon>Desulfuribacillaceae</taxon>
        <taxon>Desulfuribacillus</taxon>
    </lineage>
</organism>
<dbReference type="CDD" id="cd00712">
    <property type="entry name" value="AsnB"/>
    <property type="match status" value="1"/>
</dbReference>
<evidence type="ECO:0000313" key="13">
    <source>
        <dbReference type="EMBL" id="OEH84987.1"/>
    </source>
</evidence>
<dbReference type="InterPro" id="IPR051786">
    <property type="entry name" value="ASN_synthetase/amidase"/>
</dbReference>
<dbReference type="OrthoDB" id="9763290at2"/>
<feature type="binding site" evidence="10">
    <location>
        <begin position="377"/>
        <end position="378"/>
    </location>
    <ligand>
        <name>ATP</name>
        <dbReference type="ChEBI" id="CHEBI:30616"/>
    </ligand>
</feature>
<sequence length="616" mass="70614">MCGIAGWVNWEVDLTEYIDVVEVMGQTLIPRGPDAKGTWVSPNAVFAHRRLVVVDPAGGLQPMTKDYEGEEFVLVYNGELYNADDLRNVLQNKGHKFRSHSDTEVLLTSYIEWGPKCVDYLNGIFAFSVWRERDQSLFLARDRLGVKPLFYTQAGNSFVFASELKSILSHPAVEPIIDQVGLSEILTMGPARTPGVGIFKNVFELKPGHFMQLNREGVKQTQYWSLKSRPHEEDFAGTVTKVKNIFEDAVQRQLVSDVPLCTLLSGGLDSSAITAYAHHASVAKGMGPLHTFSVDYVDNDKNFKPNEFQPNTDEYYIKRVTEFLGSVSHTIKLKNENLIESLQKAAIARDLPGMADIDGSLMLFSHEIKKHATVALSGECADEVFGGYPWFRNLDQQQPNMFPWVRNLTDRMALYNDDITNTIKPHEYMANRYQEAMDEVPRLQGETGNNERMREMFYINLTRWMPTLLDRKDRMSMAEGLEIRVPFCDHRLVEYLWNVPWEMKYHNKIEKGLLRKALEGVLPDDVLYRKKSPYPKTHDPAYLIAMKDWVSDIIHNPSSPILPFINKKKVESLLDNVTPESNMPWFGQLMNLPQFLAYLGQLDTWMREYKVQIKLK</sequence>
<dbReference type="AlphaFoldDB" id="A0A1E5L4E2"/>
<dbReference type="STRING" id="1390249.BHU72_07290"/>
<dbReference type="PIRSF" id="PIRSF001589">
    <property type="entry name" value="Asn_synthetase_glu-h"/>
    <property type="match status" value="1"/>
</dbReference>
<dbReference type="InterPro" id="IPR001962">
    <property type="entry name" value="Asn_synthase"/>
</dbReference>
<dbReference type="EC" id="6.3.5.4" evidence="3"/>
<dbReference type="Gene3D" id="3.40.50.620">
    <property type="entry name" value="HUPs"/>
    <property type="match status" value="1"/>
</dbReference>
<dbReference type="Proteomes" id="UP000095255">
    <property type="component" value="Unassembled WGS sequence"/>
</dbReference>
<dbReference type="Gene3D" id="3.60.20.10">
    <property type="entry name" value="Glutamine Phosphoribosylpyrophosphate, subunit 1, domain 1"/>
    <property type="match status" value="1"/>
</dbReference>
<dbReference type="PROSITE" id="PS51278">
    <property type="entry name" value="GATASE_TYPE_2"/>
    <property type="match status" value="1"/>
</dbReference>
<evidence type="ECO:0000259" key="12">
    <source>
        <dbReference type="PROSITE" id="PS51278"/>
    </source>
</evidence>
<dbReference type="GO" id="GO:0005524">
    <property type="term" value="F:ATP binding"/>
    <property type="evidence" value="ECO:0007669"/>
    <property type="project" value="UniProtKB-KW"/>
</dbReference>
<dbReference type="InterPro" id="IPR029055">
    <property type="entry name" value="Ntn_hydrolases_N"/>
</dbReference>
<evidence type="ECO:0000256" key="11">
    <source>
        <dbReference type="PIRSR" id="PIRSR001589-3"/>
    </source>
</evidence>
<keyword evidence="5 10" id="KW-0067">ATP-binding</keyword>
<evidence type="ECO:0000256" key="3">
    <source>
        <dbReference type="ARBA" id="ARBA00012737"/>
    </source>
</evidence>
<comment type="similarity">
    <text evidence="2">Belongs to the asparagine synthetase family.</text>
</comment>
<keyword evidence="9" id="KW-0028">Amino-acid biosynthesis</keyword>
<dbReference type="SUPFAM" id="SSF52402">
    <property type="entry name" value="Adenine nucleotide alpha hydrolases-like"/>
    <property type="match status" value="1"/>
</dbReference>
<keyword evidence="4 10" id="KW-0547">Nucleotide-binding</keyword>
<feature type="domain" description="Glutamine amidotransferase type-2" evidence="12">
    <location>
        <begin position="2"/>
        <end position="216"/>
    </location>
</feature>
<evidence type="ECO:0000256" key="9">
    <source>
        <dbReference type="PIRSR" id="PIRSR001589-1"/>
    </source>
</evidence>
<dbReference type="NCBIfam" id="TIGR01536">
    <property type="entry name" value="asn_synth_AEB"/>
    <property type="match status" value="1"/>
</dbReference>
<evidence type="ECO:0000256" key="7">
    <source>
        <dbReference type="ARBA" id="ARBA00022962"/>
    </source>
</evidence>
<evidence type="ECO:0000256" key="4">
    <source>
        <dbReference type="ARBA" id="ARBA00022741"/>
    </source>
</evidence>
<accession>A0A1E5L4E2</accession>
<dbReference type="EMBL" id="MJAT01000035">
    <property type="protein sequence ID" value="OEH84987.1"/>
    <property type="molecule type" value="Genomic_DNA"/>
</dbReference>
<dbReference type="InterPro" id="IPR014729">
    <property type="entry name" value="Rossmann-like_a/b/a_fold"/>
</dbReference>